<proteinExistence type="predicted"/>
<feature type="domain" description="PilY1 beta-propeller" evidence="5">
    <location>
        <begin position="540"/>
        <end position="835"/>
    </location>
</feature>
<gene>
    <name evidence="6" type="ORF">MNB_SUP05-4-689</name>
</gene>
<dbReference type="InterPro" id="IPR008707">
    <property type="entry name" value="B-propeller_PilY1"/>
</dbReference>
<reference evidence="6" key="1">
    <citation type="submission" date="2016-10" db="EMBL/GenBank/DDBJ databases">
        <authorList>
            <person name="de Groot N.N."/>
        </authorList>
    </citation>
    <scope>NUCLEOTIDE SEQUENCE</scope>
</reference>
<dbReference type="Pfam" id="PF05567">
    <property type="entry name" value="T4P_PilY1"/>
    <property type="match status" value="1"/>
</dbReference>
<dbReference type="EMBL" id="FPHR01000029">
    <property type="protein sequence ID" value="SFV77509.1"/>
    <property type="molecule type" value="Genomic_DNA"/>
</dbReference>
<comment type="subcellular location">
    <subcellularLocation>
        <location evidence="1">Fimbrium</location>
    </subcellularLocation>
</comment>
<dbReference type="AlphaFoldDB" id="A0A1W1DA74"/>
<organism evidence="6">
    <name type="scientific">hydrothermal vent metagenome</name>
    <dbReference type="NCBI Taxonomy" id="652676"/>
    <lineage>
        <taxon>unclassified sequences</taxon>
        <taxon>metagenomes</taxon>
        <taxon>ecological metagenomes</taxon>
    </lineage>
</organism>
<dbReference type="SUPFAM" id="SSF50998">
    <property type="entry name" value="Quinoprotein alcohol dehydrogenase-like"/>
    <property type="match status" value="1"/>
</dbReference>
<evidence type="ECO:0000259" key="5">
    <source>
        <dbReference type="Pfam" id="PF05567"/>
    </source>
</evidence>
<keyword evidence="3" id="KW-0106">Calcium</keyword>
<name>A0A1W1DA74_9ZZZZ</name>
<protein>
    <submittedName>
        <fullName evidence="6">Type IV fimbrial biogenesis protein PilY1</fullName>
    </submittedName>
</protein>
<keyword evidence="2" id="KW-0479">Metal-binding</keyword>
<evidence type="ECO:0000256" key="1">
    <source>
        <dbReference type="ARBA" id="ARBA00004561"/>
    </source>
</evidence>
<keyword evidence="4" id="KW-0281">Fimbrium</keyword>
<evidence type="ECO:0000313" key="6">
    <source>
        <dbReference type="EMBL" id="SFV77509.1"/>
    </source>
</evidence>
<dbReference type="GO" id="GO:0009289">
    <property type="term" value="C:pilus"/>
    <property type="evidence" value="ECO:0007669"/>
    <property type="project" value="UniProtKB-SubCell"/>
</dbReference>
<evidence type="ECO:0000256" key="2">
    <source>
        <dbReference type="ARBA" id="ARBA00022723"/>
    </source>
</evidence>
<sequence length="1050" mass="114381">MKKKVTLCFCLFALVLAPLSVQAGKNKLDTSKSDDVIIPHSKNSAMSLSSASLSSHRTPRTPGAVIYNSILPANQKIALGVNREGHLNTTPDIVRNASATGLAIKWPSGVPGGSVGQWYDATSPGCLCEGWGVSGNGQVGRADVSVGGVSGLRVKSFENSIANIVSVTEMGPTGAEILEITHDYRPSPESDHTLFEGLVTITNISNKVVKDVRYRREMDWDIPPTEFSEYVSHFGVSTSLAAEKKPKLICSDDNGFQYPNPLDRCRPIRSGTHNADFEHNGPADHGSTFNFAFPDLNCGESISFMIYYGVANTREEAKTAIKKVGAEVYSFGASRVARDGITFIFGFKGISGTKLPVEIPPKAGSLPSITKAQTFNKVFPFDNALYQSTFKYRKDKQWKGSLKKYNLNDDGTISTTGIIDAGEKLKIKKSADRNIWTVANGSLTSSRSNNNFLTSNKATLKDALFRDATTIPSDEEVEDLINFVRGVDVYDENLNGNFTEDRDWKLADIFHADLTIAPPPKNLDTSKNIKSRAVYKNTRSPAYNSFVSENSARKTLLYAAANDGMLHAFDSSTMEERWAFVPPPALDKIRAIFNTKGDGDVLKGKTNSVYLVDGTPTIKDIFYDGEWRTVLMAGLGYAGKAYYALDITNPDSPSHLFSFMHNNEKRIVDYWDGSGTRTTYDYVEEAIADALNYSKLGEAWARPFITLMPYNGQMKWIAVLGGGFAGIDGAAVGFGRYVYIIDLEPNILHSDKIGTVLKAVELKPLDPEVSDIPNGIVSAISALSVDSSSSLDLYGSIIYLADLQGKTWKLDLAKVSVADPDSKLFSVETHFNGEATLDNDRLMYQKPSISFIDGVPFNFIGTGDMIRLERQVDSIKNRIFGVKDLDYPATGNIDKSIPYTISKLRNAASKTCPTSKQKGWYQDLSSVVSPSKGAKVVGSAASFSGSKDVYFPIYVPSSEEFCASEGNSHLVTLTKACGIQEVGADKIGKGIATTPVIYKGSIYIGIGNKDEKDASEGGAPNVYTKSLVDRDKASEGDGKSYSIKSWRESF</sequence>
<evidence type="ECO:0000256" key="4">
    <source>
        <dbReference type="ARBA" id="ARBA00023263"/>
    </source>
</evidence>
<dbReference type="GO" id="GO:0046872">
    <property type="term" value="F:metal ion binding"/>
    <property type="evidence" value="ECO:0007669"/>
    <property type="project" value="UniProtKB-KW"/>
</dbReference>
<dbReference type="InterPro" id="IPR011047">
    <property type="entry name" value="Quinoprotein_ADH-like_sf"/>
</dbReference>
<accession>A0A1W1DA74</accession>
<evidence type="ECO:0000256" key="3">
    <source>
        <dbReference type="ARBA" id="ARBA00022837"/>
    </source>
</evidence>